<accession>A0A8R1I952</accession>
<protein>
    <submittedName>
        <fullName evidence="1">Uncharacterized protein</fullName>
    </submittedName>
</protein>
<evidence type="ECO:0000313" key="1">
    <source>
        <dbReference type="EnsemblMetazoa" id="CJA27484.1"/>
    </source>
</evidence>
<organism evidence="1 2">
    <name type="scientific">Caenorhabditis japonica</name>
    <dbReference type="NCBI Taxonomy" id="281687"/>
    <lineage>
        <taxon>Eukaryota</taxon>
        <taxon>Metazoa</taxon>
        <taxon>Ecdysozoa</taxon>
        <taxon>Nematoda</taxon>
        <taxon>Chromadorea</taxon>
        <taxon>Rhabditida</taxon>
        <taxon>Rhabditina</taxon>
        <taxon>Rhabditomorpha</taxon>
        <taxon>Rhabditoidea</taxon>
        <taxon>Rhabditidae</taxon>
        <taxon>Peloderinae</taxon>
        <taxon>Caenorhabditis</taxon>
    </lineage>
</organism>
<proteinExistence type="predicted"/>
<name>A0A8R1I952_CAEJA</name>
<evidence type="ECO:0000313" key="2">
    <source>
        <dbReference type="Proteomes" id="UP000005237"/>
    </source>
</evidence>
<reference evidence="2" key="1">
    <citation type="submission" date="2010-08" db="EMBL/GenBank/DDBJ databases">
        <authorList>
            <consortium name="Caenorhabditis japonica Sequencing Consortium"/>
            <person name="Wilson R.K."/>
        </authorList>
    </citation>
    <scope>NUCLEOTIDE SEQUENCE [LARGE SCALE GENOMIC DNA]</scope>
    <source>
        <strain evidence="2">DF5081</strain>
    </source>
</reference>
<sequence length="120" mass="13256">MVESLFVRDGEMLFEHMINTPDTLSGGVQSDREFADHHKPTTGRCRLILDADISRAIQEQRHANFRRLSSILNEPSSIIFTELEGCQSSVNSFLIGATITADLYCTQLEKVGPGSSITSP</sequence>
<dbReference type="Proteomes" id="UP000005237">
    <property type="component" value="Unassembled WGS sequence"/>
</dbReference>
<reference evidence="1" key="2">
    <citation type="submission" date="2022-06" db="UniProtKB">
        <authorList>
            <consortium name="EnsemblMetazoa"/>
        </authorList>
    </citation>
    <scope>IDENTIFICATION</scope>
    <source>
        <strain evidence="1">DF5081</strain>
    </source>
</reference>
<dbReference type="AlphaFoldDB" id="A0A8R1I952"/>
<keyword evidence="2" id="KW-1185">Reference proteome</keyword>
<dbReference type="EnsemblMetazoa" id="CJA27484.1">
    <property type="protein sequence ID" value="CJA27484.1"/>
    <property type="gene ID" value="WBGene00183056"/>
</dbReference>